<dbReference type="Proteomes" id="UP000887229">
    <property type="component" value="Unassembled WGS sequence"/>
</dbReference>
<name>A0A9P7ZEC2_9HYPO</name>
<protein>
    <submittedName>
        <fullName evidence="2">Uncharacterized protein</fullName>
    </submittedName>
</protein>
<evidence type="ECO:0000256" key="1">
    <source>
        <dbReference type="SAM" id="MobiDB-lite"/>
    </source>
</evidence>
<sequence length="231" mass="24450">MGRKKAVPQPLSIPHTNLNITSKTTSSATTSNPPEPTAAAQAISAANTLTPTPGTASSTSTGLSPSDSRSPASASTRISPFSSRFAQKRPQTARAGQPSKTTDFDQFDRRRPSQPSVQGPAQSQKAAAYPHIASTYNPSSTSLRSVQSASQSQTPTQGQQPQKQVQHEPKKSRGFFHFAKPSKSFTQFTSQPSSHNSTPSRDEAQPVELERADTSGSNQAGTCVRALQSLA</sequence>
<organism evidence="2 3">
    <name type="scientific">Emericellopsis atlantica</name>
    <dbReference type="NCBI Taxonomy" id="2614577"/>
    <lineage>
        <taxon>Eukaryota</taxon>
        <taxon>Fungi</taxon>
        <taxon>Dikarya</taxon>
        <taxon>Ascomycota</taxon>
        <taxon>Pezizomycotina</taxon>
        <taxon>Sordariomycetes</taxon>
        <taxon>Hypocreomycetidae</taxon>
        <taxon>Hypocreales</taxon>
        <taxon>Bionectriaceae</taxon>
        <taxon>Emericellopsis</taxon>
    </lineage>
</organism>
<proteinExistence type="predicted"/>
<gene>
    <name evidence="2" type="ORF">F5Z01DRAFT_667956</name>
</gene>
<dbReference type="EMBL" id="MU251288">
    <property type="protein sequence ID" value="KAG9249903.1"/>
    <property type="molecule type" value="Genomic_DNA"/>
</dbReference>
<comment type="caution">
    <text evidence="2">The sequence shown here is derived from an EMBL/GenBank/DDBJ whole genome shotgun (WGS) entry which is preliminary data.</text>
</comment>
<evidence type="ECO:0000313" key="2">
    <source>
        <dbReference type="EMBL" id="KAG9249903.1"/>
    </source>
</evidence>
<accession>A0A9P7ZEC2</accession>
<feature type="compositionally biased region" description="Low complexity" evidence="1">
    <location>
        <begin position="21"/>
        <end position="75"/>
    </location>
</feature>
<dbReference type="AlphaFoldDB" id="A0A9P7ZEC2"/>
<feature type="compositionally biased region" description="Basic and acidic residues" evidence="1">
    <location>
        <begin position="200"/>
        <end position="213"/>
    </location>
</feature>
<reference evidence="2" key="1">
    <citation type="journal article" date="2021" name="IMA Fungus">
        <title>Genomic characterization of three marine fungi, including Emericellopsis atlantica sp. nov. with signatures of a generalist lifestyle and marine biomass degradation.</title>
        <authorList>
            <person name="Hagestad O.C."/>
            <person name="Hou L."/>
            <person name="Andersen J.H."/>
            <person name="Hansen E.H."/>
            <person name="Altermark B."/>
            <person name="Li C."/>
            <person name="Kuhnert E."/>
            <person name="Cox R.J."/>
            <person name="Crous P.W."/>
            <person name="Spatafora J.W."/>
            <person name="Lail K."/>
            <person name="Amirebrahimi M."/>
            <person name="Lipzen A."/>
            <person name="Pangilinan J."/>
            <person name="Andreopoulos W."/>
            <person name="Hayes R.D."/>
            <person name="Ng V."/>
            <person name="Grigoriev I.V."/>
            <person name="Jackson S.A."/>
            <person name="Sutton T.D.S."/>
            <person name="Dobson A.D.W."/>
            <person name="Rama T."/>
        </authorList>
    </citation>
    <scope>NUCLEOTIDE SEQUENCE</scope>
    <source>
        <strain evidence="2">TS7</strain>
    </source>
</reference>
<feature type="compositionally biased region" description="Polar residues" evidence="1">
    <location>
        <begin position="113"/>
        <end position="125"/>
    </location>
</feature>
<keyword evidence="3" id="KW-1185">Reference proteome</keyword>
<dbReference type="GeneID" id="70295218"/>
<dbReference type="RefSeq" id="XP_046113827.1">
    <property type="nucleotide sequence ID" value="XM_046264315.1"/>
</dbReference>
<evidence type="ECO:0000313" key="3">
    <source>
        <dbReference type="Proteomes" id="UP000887229"/>
    </source>
</evidence>
<feature type="compositionally biased region" description="Polar residues" evidence="1">
    <location>
        <begin position="134"/>
        <end position="144"/>
    </location>
</feature>
<feature type="compositionally biased region" description="Polar residues" evidence="1">
    <location>
        <begin position="76"/>
        <end position="85"/>
    </location>
</feature>
<feature type="region of interest" description="Disordered" evidence="1">
    <location>
        <begin position="1"/>
        <end position="221"/>
    </location>
</feature>
<feature type="compositionally biased region" description="Polar residues" evidence="1">
    <location>
        <begin position="183"/>
        <end position="199"/>
    </location>
</feature>
<feature type="compositionally biased region" description="Basic and acidic residues" evidence="1">
    <location>
        <begin position="102"/>
        <end position="111"/>
    </location>
</feature>
<feature type="compositionally biased region" description="Low complexity" evidence="1">
    <location>
        <begin position="145"/>
        <end position="164"/>
    </location>
</feature>